<sequence>MIMSLITQLHRTNNKHKMFQNQTLAIHIVHHHKNAYLLIHFMLINATKCGSKHCYNL</sequence>
<dbReference type="AlphaFoldDB" id="A0A0A8YC55"/>
<reference evidence="1" key="2">
    <citation type="journal article" date="2015" name="Data Brief">
        <title>Shoot transcriptome of the giant reed, Arundo donax.</title>
        <authorList>
            <person name="Barrero R.A."/>
            <person name="Guerrero F.D."/>
            <person name="Moolhuijzen P."/>
            <person name="Goolsby J.A."/>
            <person name="Tidwell J."/>
            <person name="Bellgard S.E."/>
            <person name="Bellgard M.I."/>
        </authorList>
    </citation>
    <scope>NUCLEOTIDE SEQUENCE</scope>
    <source>
        <tissue evidence="1">Shoot tissue taken approximately 20 cm above the soil surface</tissue>
    </source>
</reference>
<evidence type="ECO:0000313" key="1">
    <source>
        <dbReference type="EMBL" id="JAD23045.1"/>
    </source>
</evidence>
<accession>A0A0A8YC55</accession>
<protein>
    <submittedName>
        <fullName evidence="1">Uncharacterized protein</fullName>
    </submittedName>
</protein>
<name>A0A0A8YC55_ARUDO</name>
<dbReference type="EMBL" id="GBRH01274850">
    <property type="protein sequence ID" value="JAD23045.1"/>
    <property type="molecule type" value="Transcribed_RNA"/>
</dbReference>
<organism evidence="1">
    <name type="scientific">Arundo donax</name>
    <name type="common">Giant reed</name>
    <name type="synonym">Donax arundinaceus</name>
    <dbReference type="NCBI Taxonomy" id="35708"/>
    <lineage>
        <taxon>Eukaryota</taxon>
        <taxon>Viridiplantae</taxon>
        <taxon>Streptophyta</taxon>
        <taxon>Embryophyta</taxon>
        <taxon>Tracheophyta</taxon>
        <taxon>Spermatophyta</taxon>
        <taxon>Magnoliopsida</taxon>
        <taxon>Liliopsida</taxon>
        <taxon>Poales</taxon>
        <taxon>Poaceae</taxon>
        <taxon>PACMAD clade</taxon>
        <taxon>Arundinoideae</taxon>
        <taxon>Arundineae</taxon>
        <taxon>Arundo</taxon>
    </lineage>
</organism>
<proteinExistence type="predicted"/>
<reference evidence="1" key="1">
    <citation type="submission" date="2014-09" db="EMBL/GenBank/DDBJ databases">
        <authorList>
            <person name="Magalhaes I.L.F."/>
            <person name="Oliveira U."/>
            <person name="Santos F.R."/>
            <person name="Vidigal T.H.D.A."/>
            <person name="Brescovit A.D."/>
            <person name="Santos A.J."/>
        </authorList>
    </citation>
    <scope>NUCLEOTIDE SEQUENCE</scope>
    <source>
        <tissue evidence="1">Shoot tissue taken approximately 20 cm above the soil surface</tissue>
    </source>
</reference>